<protein>
    <submittedName>
        <fullName evidence="6">Uncharacterized protein LOC104235534</fullName>
    </submittedName>
</protein>
<keyword evidence="2" id="KW-0863">Zinc-finger</keyword>
<evidence type="ECO:0000256" key="2">
    <source>
        <dbReference type="ARBA" id="ARBA00022771"/>
    </source>
</evidence>
<reference evidence="6" key="2">
    <citation type="submission" date="2025-08" db="UniProtKB">
        <authorList>
            <consortium name="RefSeq"/>
        </authorList>
    </citation>
    <scope>IDENTIFICATION</scope>
    <source>
        <tissue evidence="6">Leaf</tissue>
    </source>
</reference>
<gene>
    <name evidence="6" type="primary">LOC104235534</name>
</gene>
<evidence type="ECO:0000256" key="3">
    <source>
        <dbReference type="ARBA" id="ARBA00022833"/>
    </source>
</evidence>
<dbReference type="AlphaFoldDB" id="A0A1U7X9U1"/>
<name>A0A1U7X9U1_NICSY</name>
<dbReference type="PANTHER" id="PTHR31973">
    <property type="entry name" value="POLYPROTEIN, PUTATIVE-RELATED"/>
    <property type="match status" value="1"/>
</dbReference>
<dbReference type="PANTHER" id="PTHR31973:SF189">
    <property type="entry name" value="TRANSPOSASE, MUDR, PLANT, MULE TRANSPOSASE DOMAIN PROTEIN-RELATED"/>
    <property type="match status" value="1"/>
</dbReference>
<dbReference type="Proteomes" id="UP000189701">
    <property type="component" value="Unplaced"/>
</dbReference>
<keyword evidence="3" id="KW-0862">Zinc</keyword>
<proteinExistence type="predicted"/>
<dbReference type="OrthoDB" id="1302282at2759"/>
<keyword evidence="1" id="KW-0479">Metal-binding</keyword>
<evidence type="ECO:0000259" key="4">
    <source>
        <dbReference type="SMART" id="SM00575"/>
    </source>
</evidence>
<keyword evidence="5" id="KW-1185">Reference proteome</keyword>
<evidence type="ECO:0000313" key="5">
    <source>
        <dbReference type="Proteomes" id="UP000189701"/>
    </source>
</evidence>
<dbReference type="KEGG" id="nsy:104235534"/>
<dbReference type="STRING" id="4096.A0A1U7X9U1"/>
<dbReference type="RefSeq" id="XP_009787623.1">
    <property type="nucleotide sequence ID" value="XM_009789321.1"/>
</dbReference>
<reference evidence="5" key="1">
    <citation type="journal article" date="2013" name="Genome Biol.">
        <title>Reference genomes and transcriptomes of Nicotiana sylvestris and Nicotiana tomentosiformis.</title>
        <authorList>
            <person name="Sierro N."/>
            <person name="Battey J.N."/>
            <person name="Ouadi S."/>
            <person name="Bovet L."/>
            <person name="Goepfert S."/>
            <person name="Bakaher N."/>
            <person name="Peitsch M.C."/>
            <person name="Ivanov N.V."/>
        </authorList>
    </citation>
    <scope>NUCLEOTIDE SEQUENCE [LARGE SCALE GENOMIC DNA]</scope>
</reference>
<accession>A0A1U7X9U1</accession>
<dbReference type="GeneID" id="104235534"/>
<dbReference type="Pfam" id="PF04434">
    <property type="entry name" value="SWIM"/>
    <property type="match status" value="1"/>
</dbReference>
<dbReference type="SMART" id="SM00575">
    <property type="entry name" value="ZnF_PMZ"/>
    <property type="match status" value="1"/>
</dbReference>
<dbReference type="GO" id="GO:0008270">
    <property type="term" value="F:zinc ion binding"/>
    <property type="evidence" value="ECO:0007669"/>
    <property type="project" value="UniProtKB-KW"/>
</dbReference>
<dbReference type="eggNOG" id="ENOG502QU1T">
    <property type="taxonomic scope" value="Eukaryota"/>
</dbReference>
<dbReference type="InterPro" id="IPR007527">
    <property type="entry name" value="Znf_SWIM"/>
</dbReference>
<feature type="domain" description="Zinc finger PMZ-type" evidence="4">
    <location>
        <begin position="187"/>
        <end position="214"/>
    </location>
</feature>
<organism evidence="5 6">
    <name type="scientific">Nicotiana sylvestris</name>
    <name type="common">Wood tobacco</name>
    <name type="synonym">South American tobacco</name>
    <dbReference type="NCBI Taxonomy" id="4096"/>
    <lineage>
        <taxon>Eukaryota</taxon>
        <taxon>Viridiplantae</taxon>
        <taxon>Streptophyta</taxon>
        <taxon>Embryophyta</taxon>
        <taxon>Tracheophyta</taxon>
        <taxon>Spermatophyta</taxon>
        <taxon>Magnoliopsida</taxon>
        <taxon>eudicotyledons</taxon>
        <taxon>Gunneridae</taxon>
        <taxon>Pentapetalae</taxon>
        <taxon>asterids</taxon>
        <taxon>lamiids</taxon>
        <taxon>Solanales</taxon>
        <taxon>Solanaceae</taxon>
        <taxon>Nicotianoideae</taxon>
        <taxon>Nicotianeae</taxon>
        <taxon>Nicotiana</taxon>
    </lineage>
</organism>
<evidence type="ECO:0000256" key="1">
    <source>
        <dbReference type="ARBA" id="ARBA00022723"/>
    </source>
</evidence>
<dbReference type="InterPro" id="IPR006564">
    <property type="entry name" value="Znf_PMZ"/>
</dbReference>
<evidence type="ECO:0000313" key="6">
    <source>
        <dbReference type="RefSeq" id="XP_009787623.1"/>
    </source>
</evidence>
<sequence>MQKGLLDVVSNVCPQANHRWCIRHIEANWSKKWKSGEMKKLLWWCAWSTYEEEFKDQLKKLGQLDEDAAKALVSYPPKNWCRAYFDTQCKNFMVGNNFTESFNSWIVQARQKLIIKMLKDIRVKVMNMLRDHEAEILNWKDEFSPHTMQLFKDYRVIANNCKVVFNGDIGYEVVEGTDRHTVNMELKRCTCRAWDLSEIPCPRAIKAFLYGRQDHVTQIHRFYSKEAYSMV</sequence>